<dbReference type="EMBL" id="CP157485">
    <property type="protein sequence ID" value="XBO48040.1"/>
    <property type="molecule type" value="Genomic_DNA"/>
</dbReference>
<protein>
    <recommendedName>
        <fullName evidence="2">SMI1/KNR4 family protein</fullName>
    </recommendedName>
</protein>
<evidence type="ECO:0000313" key="1">
    <source>
        <dbReference type="EMBL" id="XBO48040.1"/>
    </source>
</evidence>
<sequence>MKKQPVLNKQPEIGKKFPIAESVITSRLPVTAKNVSDPNFSFSFKYYKQIPNFEVGQVPNNWFVSLIDRLTELCKKEWASFEKDYVEKKAFRYHAIDWGSKNIPIQRGDLNWIDKHYLENEEDFPMFQFHVSKALGRVVGFWDGYHVFQIVLLDPEHNIQPSNYNAYKIRDTYFMNTVYGSLLADLTNLKKRIPENHNCEICDSLQYLPTGNNDTNLINLCLSDDYFKKLQESRLSITDVIELGIASIN</sequence>
<organism evidence="1">
    <name type="scientific">Pedobacter sp. KACC 23697</name>
    <dbReference type="NCBI Taxonomy" id="3149230"/>
    <lineage>
        <taxon>Bacteria</taxon>
        <taxon>Pseudomonadati</taxon>
        <taxon>Bacteroidota</taxon>
        <taxon>Sphingobacteriia</taxon>
        <taxon>Sphingobacteriales</taxon>
        <taxon>Sphingobacteriaceae</taxon>
        <taxon>Pedobacter</taxon>
    </lineage>
</organism>
<reference evidence="1" key="1">
    <citation type="submission" date="2024-05" db="EMBL/GenBank/DDBJ databases">
        <authorList>
            <person name="Kim S."/>
            <person name="Heo J."/>
            <person name="Choi H."/>
            <person name="Choi Y."/>
            <person name="Kwon S.-W."/>
            <person name="Kim Y."/>
        </authorList>
    </citation>
    <scope>NUCLEOTIDE SEQUENCE</scope>
    <source>
        <strain evidence="1">KACC 23697</strain>
    </source>
</reference>
<dbReference type="RefSeq" id="WP_406825429.1">
    <property type="nucleotide sequence ID" value="NZ_CP157485.1"/>
</dbReference>
<gene>
    <name evidence="1" type="ORF">ABEG20_00305</name>
</gene>
<accession>A0AAU7K6D1</accession>
<name>A0AAU7K6D1_9SPHI</name>
<dbReference type="AlphaFoldDB" id="A0AAU7K6D1"/>
<proteinExistence type="predicted"/>
<evidence type="ECO:0008006" key="2">
    <source>
        <dbReference type="Google" id="ProtNLM"/>
    </source>
</evidence>